<dbReference type="GO" id="GO:0004653">
    <property type="term" value="F:polypeptide N-acetylgalactosaminyltransferase activity"/>
    <property type="evidence" value="ECO:0007669"/>
    <property type="project" value="TreeGrafter"/>
</dbReference>
<dbReference type="GO" id="GO:0030246">
    <property type="term" value="F:carbohydrate binding"/>
    <property type="evidence" value="ECO:0007669"/>
    <property type="project" value="UniProtKB-KW"/>
</dbReference>
<feature type="domain" description="Ricin B lectin" evidence="3">
    <location>
        <begin position="1841"/>
        <end position="1975"/>
    </location>
</feature>
<feature type="domain" description="Ricin B lectin" evidence="3">
    <location>
        <begin position="1370"/>
        <end position="1509"/>
    </location>
</feature>
<dbReference type="InterPro" id="IPR035992">
    <property type="entry name" value="Ricin_B-like_lectins"/>
</dbReference>
<dbReference type="GO" id="GO:0006493">
    <property type="term" value="P:protein O-linked glycosylation"/>
    <property type="evidence" value="ECO:0007669"/>
    <property type="project" value="TreeGrafter"/>
</dbReference>
<keyword evidence="1" id="KW-0430">Lectin</keyword>
<keyword evidence="2" id="KW-1015">Disulfide bond</keyword>
<dbReference type="Gene3D" id="2.80.10.50">
    <property type="match status" value="4"/>
</dbReference>
<dbReference type="EMBL" id="LO017727">
    <property type="protein sequence ID" value="CRH06749.1"/>
    <property type="molecule type" value="Genomic_DNA"/>
</dbReference>
<proteinExistence type="predicted"/>
<reference evidence="4" key="1">
    <citation type="submission" date="2015-04" db="EMBL/GenBank/DDBJ databases">
        <authorList>
            <person name="Syromyatnikov M.Y."/>
            <person name="Popov V.N."/>
        </authorList>
    </citation>
    <scope>NUCLEOTIDE SEQUENCE</scope>
    <source>
        <strain evidence="4">MO-1</strain>
    </source>
</reference>
<dbReference type="PANTHER" id="PTHR11675:SF119">
    <property type="entry name" value="POLYPEPTIDE N-ACETYLGALACTOSAMINYLTRANSFERASE 2"/>
    <property type="match status" value="1"/>
</dbReference>
<dbReference type="CDD" id="cd00161">
    <property type="entry name" value="beta-trefoil_Ricin-like"/>
    <property type="match status" value="3"/>
</dbReference>
<dbReference type="PROSITE" id="PS50231">
    <property type="entry name" value="RICIN_B_LECTIN"/>
    <property type="match status" value="4"/>
</dbReference>
<protein>
    <submittedName>
        <fullName evidence="4">Putative CBM13</fullName>
    </submittedName>
</protein>
<feature type="domain" description="Ricin B lectin" evidence="3">
    <location>
        <begin position="1990"/>
        <end position="2122"/>
    </location>
</feature>
<dbReference type="PANTHER" id="PTHR11675">
    <property type="entry name" value="N-ACETYLGALACTOSAMINYLTRANSFERASE"/>
    <property type="match status" value="1"/>
</dbReference>
<dbReference type="Pfam" id="PF00652">
    <property type="entry name" value="Ricin_B_lectin"/>
    <property type="match status" value="3"/>
</dbReference>
<dbReference type="SUPFAM" id="SSF50370">
    <property type="entry name" value="Ricin B-like lectins"/>
    <property type="match status" value="4"/>
</dbReference>
<evidence type="ECO:0000259" key="3">
    <source>
        <dbReference type="SMART" id="SM00458"/>
    </source>
</evidence>
<evidence type="ECO:0000313" key="4">
    <source>
        <dbReference type="EMBL" id="CRH06749.1"/>
    </source>
</evidence>
<evidence type="ECO:0000256" key="2">
    <source>
        <dbReference type="ARBA" id="ARBA00023157"/>
    </source>
</evidence>
<dbReference type="InterPro" id="IPR000772">
    <property type="entry name" value="Ricin_B_lectin"/>
</dbReference>
<accession>A0A1S7LKS9</accession>
<sequence length="2122" mass="229875">MGGSPQSLSANDSPFSQTLQSILSQQGAPQQIVLGAGSLDNVVKKQGYLQGSITFKGQKTAALLFTLKNKKPILALLHDQFSAAHYLPQLAGTLLDQAKLSRVALLVVPPGSAGVTLKPSAMPAPLAKLVAKGQPKGVTLRSGVNLLGLLDASQAKGLSALLKRVKISSKKLLPIRGTFSASHLQLQAPLPTAQIAALKHLLKIQNPRLTLRGGKASQSGEFSLDSHIEGAMALALMGKKIVTHGALSLTKGSGKSVGLALSGHSDSDWKNAFGLPFLELNDIGFEGRVGLDAKGYDAVELALTSASRVGMQKLKSKTQLQIAKGKLVDIALKIPGRMDLHKLPGIGKIPGLNELQFRDITLSLKAITGGVQWRRIGGEGRVAIIDAGAGNFAALLRVSDLVLGKLIPGKKRLPGFHDIRFPTALLSLSSKRFDNLALEDLPPAVGSMLQGMVDDPAARIPIYDGLGLMGALDEKLLPKDLRRVLKETGVLDGVKGPLLLSGGVANLFSGSPMVSFAARLPAIHLPKNQPLAKVISLQKFQGEFFMRAKLSASPILQAGAAGSMVVGIPQIPHNGKSDRLNFRGELYGSLDLVSPAGSIKMGGSMQGVWNNPLGMQNISFKNPAVVFGVDTEGSLEAGVGGDVIFQTLAGKPIAYGGGKYKAKVAAIDFDKQGKPRFNRANDKRLSYSADLLVNINFSTTLPLPKKLGFRLKAKALSLKSYMDINDALLIGAMSGPWAELFSKSMTPLEKKLFAQLQAGLKKQPSSYQLLQLHTLPIPLVKVRDFDLYFATPGAVIPGREETMSGLGVRLAGKGSMRMMGREQSLGVLDVGFSLKNGLKVLARAPALQLGPLKLGPPVKHRPASGAGEGRCFTQSNPGQYIGKGLKGPVVDIAATLNPPTPPHFKIFGSSRILGAVDNVDIALDSQQIKLCYEKELPKLGSLVLHATSVGSNLMQANDFTVYGRLDSRLEELLLSGLSSDLQVPSFLKPVMQNSLFKPALANSRKLIASGAKNIYKKLPLYVQSAQLKASMKDFLSGKKGLTMGFDHAIFGEKMAPAVALVKPFWLAKDPAEALAGDAVIKAFSKSYMRYFKRHPVKLGRVVLPPNLVALEGASLTVGKPPKGSKSRGEHFILEGQVNALGLPFAKSRAYIDPQTERIVLNSRTTANLGLELKPFGKLPTSETLLHYEGSPKQLQNRLELKIGSNFFGQKDHLYMKLDGNLKATEMVVRLSNPCLYFKAKSNLTADAMGSVAQAVLQQRATPKTFQALAGTIPAVQLGDMHNMAACGERILKSLGWVSVKLNDIAGFAGQVAKNILGGISRESCNLARKFGKGDDPWHKRRCPWKSDCGRGDMGAHPWQSSLNRCWGGNYYLVRNMDRSHLCLDINQENFSQGEKVLAWPCGVKENQSFSFNGSGDRAPMKSYYGQCLGGSSYGGGVNLSVVYCSGGRNHRGWRTFDFKYLPSGLIQIIDRHSGRDDQCLVISGGQGSRISMDACEKLNKSRAAKWVIFSPVRQAVLPPPAKVATKLITPALRKALDTPVDSQATTAPFYHFETKQGHEFFTHDAQFAKRYPKYMRRAILGEIHTSRAQGTVPLLVFKKPHAKRTIFSYVTERHMEEYITTKNGWSFSHVAGYVHTQGEKGRAPIHMYRHRHMREMILVKESIDSASWKKSWQYWGIPGYLQRSSAMSGRTHSVFRLSKLVNNGQKLCADEESGSMTKGGKVIVWSCLAADENPQRQLFNHNSRGQIVSSNGLCLDLNSAKAKANVSLTLWPCYDKGKALARQMWRITDDAHIQHMASNLCIQAGKLGKRGGLLTLQSCRNINPQRWSAATILLKGQDQGAFQNAQLGNRRAGLCADEVSGTVKAGGKMVLWGCNTGLKGRKRQLFTHNKKGQIVSSLNGLCLDVSDPTIKAGMPIILWGCSQKVRQTWRMAADGHIQHKPSGMCISVESGGKKKSSKMVLAPCGNLPYQKWYAQPVVLPGRDARAFSRKQLANRVGPWCADRAGDKTAKGEALMLWSCNSGGDAKARQLFTHNNRGQLVTSNNLCVDLADPNVRDEAPIIFWGCNSKGASLERQRWRVTKDGHIQHRQSHLCLSALNKGNKGGKLVLSGCSNSPSQRWFAK</sequence>
<gene>
    <name evidence="4" type="ORF">MAGMO_2592</name>
</gene>
<feature type="domain" description="Ricin B lectin" evidence="3">
    <location>
        <begin position="1695"/>
        <end position="1830"/>
    </location>
</feature>
<evidence type="ECO:0000256" key="1">
    <source>
        <dbReference type="ARBA" id="ARBA00022734"/>
    </source>
</evidence>
<dbReference type="SMART" id="SM00458">
    <property type="entry name" value="RICIN"/>
    <property type="match status" value="4"/>
</dbReference>
<organism evidence="4">
    <name type="scientific">Magnetococcus massalia (strain MO-1)</name>
    <dbReference type="NCBI Taxonomy" id="451514"/>
    <lineage>
        <taxon>Bacteria</taxon>
        <taxon>Pseudomonadati</taxon>
        <taxon>Pseudomonadota</taxon>
        <taxon>Magnetococcia</taxon>
        <taxon>Magnetococcales</taxon>
        <taxon>Magnetococcaceae</taxon>
        <taxon>Magnetococcus</taxon>
    </lineage>
</organism>
<name>A0A1S7LKS9_MAGMO</name>